<dbReference type="EMBL" id="JBHSEL010000111">
    <property type="protein sequence ID" value="MFC4625778.1"/>
    <property type="molecule type" value="Genomic_DNA"/>
</dbReference>
<sequence length="87" mass="9840">MKRMLFVAARHAIQDILFRLSRKSEKPGKSLAQIAIAGWHATLYSLRDSIFLINHQRNALICTQVGENHENGICLMGNPLSWSHSIL</sequence>
<organism evidence="1 2">
    <name type="scientific">Daeguia caeni</name>
    <dbReference type="NCBI Taxonomy" id="439612"/>
    <lineage>
        <taxon>Bacteria</taxon>
        <taxon>Pseudomonadati</taxon>
        <taxon>Pseudomonadota</taxon>
        <taxon>Alphaproteobacteria</taxon>
        <taxon>Hyphomicrobiales</taxon>
        <taxon>Brucellaceae</taxon>
        <taxon>Daeguia</taxon>
    </lineage>
</organism>
<comment type="caution">
    <text evidence="1">The sequence shown here is derived from an EMBL/GenBank/DDBJ whole genome shotgun (WGS) entry which is preliminary data.</text>
</comment>
<gene>
    <name evidence="1" type="ORF">ACFO1V_11230</name>
</gene>
<protein>
    <submittedName>
        <fullName evidence="1">Uncharacterized protein</fullName>
    </submittedName>
</protein>
<evidence type="ECO:0000313" key="2">
    <source>
        <dbReference type="Proteomes" id="UP001596042"/>
    </source>
</evidence>
<dbReference type="Proteomes" id="UP001596042">
    <property type="component" value="Unassembled WGS sequence"/>
</dbReference>
<reference evidence="2" key="1">
    <citation type="journal article" date="2019" name="Int. J. Syst. Evol. Microbiol.">
        <title>The Global Catalogue of Microorganisms (GCM) 10K type strain sequencing project: providing services to taxonomists for standard genome sequencing and annotation.</title>
        <authorList>
            <consortium name="The Broad Institute Genomics Platform"/>
            <consortium name="The Broad Institute Genome Sequencing Center for Infectious Disease"/>
            <person name="Wu L."/>
            <person name="Ma J."/>
        </authorList>
    </citation>
    <scope>NUCLEOTIDE SEQUENCE [LARGE SCALE GENOMIC DNA]</scope>
    <source>
        <strain evidence="2">CGMCC 1.15731</strain>
    </source>
</reference>
<proteinExistence type="predicted"/>
<keyword evidence="2" id="KW-1185">Reference proteome</keyword>
<name>A0ABV9H5S3_9HYPH</name>
<evidence type="ECO:0000313" key="1">
    <source>
        <dbReference type="EMBL" id="MFC4625778.1"/>
    </source>
</evidence>
<accession>A0ABV9H5S3</accession>
<dbReference type="RefSeq" id="WP_374833924.1">
    <property type="nucleotide sequence ID" value="NZ_JBHEEZ010000035.1"/>
</dbReference>